<evidence type="ECO:0000259" key="7">
    <source>
        <dbReference type="Pfam" id="PF21796"/>
    </source>
</evidence>
<evidence type="ECO:0000259" key="6">
    <source>
        <dbReference type="Pfam" id="PF12253"/>
    </source>
</evidence>
<feature type="domain" description="Chromatin assembly factor 1 subunit A dimerization" evidence="6">
    <location>
        <begin position="405"/>
        <end position="476"/>
    </location>
</feature>
<dbReference type="GO" id="GO:0033186">
    <property type="term" value="C:CAF-1 complex"/>
    <property type="evidence" value="ECO:0007669"/>
    <property type="project" value="TreeGrafter"/>
</dbReference>
<evidence type="ECO:0008006" key="10">
    <source>
        <dbReference type="Google" id="ProtNLM"/>
    </source>
</evidence>
<proteinExistence type="predicted"/>
<keyword evidence="4" id="KW-0539">Nucleus</keyword>
<protein>
    <recommendedName>
        <fullName evidence="10">Chromatin assembly factor 1 subunit A</fullName>
    </recommendedName>
</protein>
<evidence type="ECO:0000256" key="5">
    <source>
        <dbReference type="SAM" id="MobiDB-lite"/>
    </source>
</evidence>
<gene>
    <name evidence="8" type="ORF">JX265_003834</name>
</gene>
<feature type="region of interest" description="Disordered" evidence="5">
    <location>
        <begin position="43"/>
        <end position="241"/>
    </location>
</feature>
<feature type="compositionally biased region" description="Low complexity" evidence="5">
    <location>
        <begin position="587"/>
        <end position="604"/>
    </location>
</feature>
<keyword evidence="9" id="KW-1185">Reference proteome</keyword>
<evidence type="ECO:0000256" key="1">
    <source>
        <dbReference type="ARBA" id="ARBA00004123"/>
    </source>
</evidence>
<keyword evidence="3" id="KW-0234">DNA repair</keyword>
<dbReference type="GO" id="GO:0005634">
    <property type="term" value="C:nucleus"/>
    <property type="evidence" value="ECO:0007669"/>
    <property type="project" value="UniProtKB-SubCell"/>
</dbReference>
<dbReference type="GO" id="GO:0006281">
    <property type="term" value="P:DNA repair"/>
    <property type="evidence" value="ECO:0007669"/>
    <property type="project" value="UniProtKB-KW"/>
</dbReference>
<evidence type="ECO:0000313" key="8">
    <source>
        <dbReference type="EMBL" id="KAI1876308.1"/>
    </source>
</evidence>
<dbReference type="Pfam" id="PF21796">
    <property type="entry name" value="Cac1_C"/>
    <property type="match status" value="1"/>
</dbReference>
<feature type="region of interest" description="Disordered" evidence="5">
    <location>
        <begin position="561"/>
        <end position="604"/>
    </location>
</feature>
<feature type="region of interest" description="Disordered" evidence="5">
    <location>
        <begin position="448"/>
        <end position="475"/>
    </location>
</feature>
<dbReference type="AlphaFoldDB" id="A0A9Q0ARR9"/>
<evidence type="ECO:0000256" key="3">
    <source>
        <dbReference type="ARBA" id="ARBA00023204"/>
    </source>
</evidence>
<organism evidence="8 9">
    <name type="scientific">Neoarthrinium moseri</name>
    <dbReference type="NCBI Taxonomy" id="1658444"/>
    <lineage>
        <taxon>Eukaryota</taxon>
        <taxon>Fungi</taxon>
        <taxon>Dikarya</taxon>
        <taxon>Ascomycota</taxon>
        <taxon>Pezizomycotina</taxon>
        <taxon>Sordariomycetes</taxon>
        <taxon>Xylariomycetidae</taxon>
        <taxon>Amphisphaeriales</taxon>
        <taxon>Apiosporaceae</taxon>
        <taxon>Neoarthrinium</taxon>
    </lineage>
</organism>
<comment type="caution">
    <text evidence="8">The sequence shown here is derived from an EMBL/GenBank/DDBJ whole genome shotgun (WGS) entry which is preliminary data.</text>
</comment>
<name>A0A9Q0ARR9_9PEZI</name>
<evidence type="ECO:0000256" key="4">
    <source>
        <dbReference type="ARBA" id="ARBA00023242"/>
    </source>
</evidence>
<keyword evidence="2" id="KW-0227">DNA damage</keyword>
<dbReference type="EMBL" id="JAFIMR010000007">
    <property type="protein sequence ID" value="KAI1876308.1"/>
    <property type="molecule type" value="Genomic_DNA"/>
</dbReference>
<dbReference type="Pfam" id="PF12253">
    <property type="entry name" value="CAF1A_dimeriz"/>
    <property type="match status" value="1"/>
</dbReference>
<feature type="domain" description="Chromatin assembly factor 1 subunit Cac1-like C-terminal" evidence="7">
    <location>
        <begin position="617"/>
        <end position="678"/>
    </location>
</feature>
<dbReference type="Proteomes" id="UP000829685">
    <property type="component" value="Unassembled WGS sequence"/>
</dbReference>
<dbReference type="PANTHER" id="PTHR15272:SF0">
    <property type="entry name" value="CHROMATIN ASSEMBLY FACTOR 1 SUBUNIT A"/>
    <property type="match status" value="1"/>
</dbReference>
<dbReference type="PANTHER" id="PTHR15272">
    <property type="entry name" value="CHROMATIN ASSEMBLY FACTOR 1 SUBUNIT A CAF-1 SUBUNIT A"/>
    <property type="match status" value="1"/>
</dbReference>
<reference evidence="8" key="1">
    <citation type="submission" date="2021-03" db="EMBL/GenBank/DDBJ databases">
        <title>Revisited historic fungal species revealed as producer of novel bioactive compounds through whole genome sequencing and comparative genomics.</title>
        <authorList>
            <person name="Vignolle G.A."/>
            <person name="Hochenegger N."/>
            <person name="Mach R.L."/>
            <person name="Mach-Aigner A.R."/>
            <person name="Javad Rahimi M."/>
            <person name="Salim K.A."/>
            <person name="Chan C.M."/>
            <person name="Lim L.B.L."/>
            <person name="Cai F."/>
            <person name="Druzhinina I.S."/>
            <person name="U'Ren J.M."/>
            <person name="Derntl C."/>
        </authorList>
    </citation>
    <scope>NUCLEOTIDE SEQUENCE</scope>
    <source>
        <strain evidence="8">TUCIM 5799</strain>
    </source>
</reference>
<dbReference type="InterPro" id="IPR048800">
    <property type="entry name" value="Cac1-like_C"/>
</dbReference>
<feature type="compositionally biased region" description="Polar residues" evidence="5">
    <location>
        <begin position="87"/>
        <end position="97"/>
    </location>
</feature>
<sequence length="687" mass="75121">MSANIQESEAAFRRRSHDQFTDPAFKAEGAAAGLDIKEEEASAINGSLRDIPSVSVTQHDVKRERDNSPSLSSDSDLSSLRDSPSPTQMDLTPSTSPLAPGHKDSPSHPTADASKPADPSSTPTTSAQPATMPTSAPASSSASASASAKRKRKTPAEKEAEDRERAQKKAKREEELAAKAKEKEEKEAAKAKEKEEKDAAKAAKAAEKAAEKAKAQAEKDEKARKQKEEEEKKKRAQPSIFGFFKKPAALGEVSPNKQPASKLVDGSPIRPKAAFTATRSLSPSVKDVKPEKSAYEKLFQPFFIKSDVTVAPPLLQMDDETKAAKSRILDEHLRSERSDVAPRPFDPVAVFQFNGVPSPRGIEHPAVRKVMAEMFGDPLDNTSRTESQQVRFKGVQDQLNSIPVKILHFYEDVRPPYVGTVTATPSEKLRRLARRPIGRLLPLNYDYDSEAEWEEEEGEDLDDEEVEDEENEGEEEMADFLDDADDVAAARPAFLGETEPVSTGVCYENRKRLSQKPNGEDCATVYKYRMEFLLESLESHHSIDPFSTQYWKPKVAAVEPTSAQSKLTAGTKPAKSGMAPPPPPGSAPATSTSATAAAAAASQAQPDWSTLVPRNLLRDFKKAVVSSDINFLTKAGIVDMLSKRFDGATKNQVKATLDFVAERSAFPGEKKSAKRWVLRPEHALNKE</sequence>
<comment type="subcellular location">
    <subcellularLocation>
        <location evidence="1">Nucleus</location>
    </subcellularLocation>
</comment>
<dbReference type="GO" id="GO:0006334">
    <property type="term" value="P:nucleosome assembly"/>
    <property type="evidence" value="ECO:0007669"/>
    <property type="project" value="TreeGrafter"/>
</dbReference>
<accession>A0A9Q0ARR9</accession>
<evidence type="ECO:0000256" key="2">
    <source>
        <dbReference type="ARBA" id="ARBA00022763"/>
    </source>
</evidence>
<feature type="compositionally biased region" description="Low complexity" evidence="5">
    <location>
        <begin position="68"/>
        <end position="86"/>
    </location>
</feature>
<feature type="compositionally biased region" description="Basic and acidic residues" evidence="5">
    <location>
        <begin position="154"/>
        <end position="233"/>
    </location>
</feature>
<evidence type="ECO:0000313" key="9">
    <source>
        <dbReference type="Proteomes" id="UP000829685"/>
    </source>
</evidence>
<dbReference type="InterPro" id="IPR022043">
    <property type="entry name" value="CAF1A_DD"/>
</dbReference>
<feature type="region of interest" description="Disordered" evidence="5">
    <location>
        <begin position="1"/>
        <end position="26"/>
    </location>
</feature>
<feature type="compositionally biased region" description="Low complexity" evidence="5">
    <location>
        <begin position="109"/>
        <end position="147"/>
    </location>
</feature>